<dbReference type="Gene3D" id="1.50.10.10">
    <property type="match status" value="1"/>
</dbReference>
<gene>
    <name evidence="3" type="ORF">ACFPC0_24710</name>
</gene>
<dbReference type="SMART" id="SM00458">
    <property type="entry name" value="RICIN"/>
    <property type="match status" value="4"/>
</dbReference>
<dbReference type="InterPro" id="IPR008928">
    <property type="entry name" value="6-hairpin_glycosidase_sf"/>
</dbReference>
<dbReference type="PANTHER" id="PTHR31084:SF0">
    <property type="entry name" value="ALPHA-L-FUCOSIDASE 2"/>
    <property type="match status" value="1"/>
</dbReference>
<dbReference type="InterPro" id="IPR054363">
    <property type="entry name" value="GH95_cat"/>
</dbReference>
<dbReference type="Proteomes" id="UP001595824">
    <property type="component" value="Unassembled WGS sequence"/>
</dbReference>
<feature type="domain" description="Ricin B lectin" evidence="2">
    <location>
        <begin position="833"/>
        <end position="960"/>
    </location>
</feature>
<dbReference type="PANTHER" id="PTHR31084">
    <property type="entry name" value="ALPHA-L-FUCOSIDASE 2"/>
    <property type="match status" value="1"/>
</dbReference>
<dbReference type="Pfam" id="PF22124">
    <property type="entry name" value="Glyco_hydro_95_cat"/>
    <property type="match status" value="1"/>
</dbReference>
<name>A0ABV8TJQ6_9ACTN</name>
<keyword evidence="1" id="KW-0732">Signal</keyword>
<dbReference type="Gene3D" id="2.60.40.1180">
    <property type="entry name" value="Golgi alpha-mannosidase II"/>
    <property type="match status" value="1"/>
</dbReference>
<dbReference type="SUPFAM" id="SSF48208">
    <property type="entry name" value="Six-hairpin glycosidases"/>
    <property type="match status" value="1"/>
</dbReference>
<dbReference type="InterPro" id="IPR035992">
    <property type="entry name" value="Ricin_B-like_lectins"/>
</dbReference>
<comment type="caution">
    <text evidence="3">The sequence shown here is derived from an EMBL/GenBank/DDBJ whole genome shotgun (WGS) entry which is preliminary data.</text>
</comment>
<proteinExistence type="predicted"/>
<dbReference type="SUPFAM" id="SSF50370">
    <property type="entry name" value="Ricin B-like lectins"/>
    <property type="match status" value="4"/>
</dbReference>
<evidence type="ECO:0000313" key="3">
    <source>
        <dbReference type="EMBL" id="MFC4330929.1"/>
    </source>
</evidence>
<feature type="domain" description="Ricin B lectin" evidence="2">
    <location>
        <begin position="968"/>
        <end position="1094"/>
    </location>
</feature>
<dbReference type="RefSeq" id="WP_381742028.1">
    <property type="nucleotide sequence ID" value="NZ_JBHSDP010000024.1"/>
</dbReference>
<evidence type="ECO:0000259" key="2">
    <source>
        <dbReference type="SMART" id="SM00458"/>
    </source>
</evidence>
<feature type="domain" description="Ricin B lectin" evidence="2">
    <location>
        <begin position="1098"/>
        <end position="1226"/>
    </location>
</feature>
<dbReference type="CDD" id="cd23451">
    <property type="entry name" value="beta-trefoil_Ricin_laminarinase"/>
    <property type="match status" value="1"/>
</dbReference>
<evidence type="ECO:0000313" key="4">
    <source>
        <dbReference type="Proteomes" id="UP001595824"/>
    </source>
</evidence>
<sequence>MTCAARGRPRGARSTAWLPGALGALVLALLPAPFAAAGPVTAPATTGQGTGRAAAAATTAWHDGAFQVDRANAVRRSDVVLGRPGTEPAESMPLGNGVLGAAVWAADGFTAQLNRADTFPDRRSPGQVTIPGLKKLTGADDFSARLDLYDGVLRESGGGMTATVYTRADRDELVVDVTGADPDSTQTVGGDLWEGRTPAAAAAGPVGTLAETWQDSGTGGTGDTYGTLLAVTAGGRDVTSSVRDGDSVQVSFKPAADGSFRVVVAAPHWSGGDAPAAAASYLGTDASASASSLLAPHLAWWHDFWSRAGTMKIESADGTGPYLENLRTVHLYQAAASSRAALPGTQAGVADLFSFSRDQHDWSPESYWWWNLRMQAAANLTSGVSQLNTPYYRLYTSNLAAIEAWTKDHMSGRPGACVPETMRFNGNGYFDGGTANASCEASVTSYNAQTVSTGAEVSLALWQQYRTTGDQAFLKDAYPLMRDSARFLLSYATTGADGLLHTRANAHETQWDVQDPVTDVAAMQALFPVVVSAAKALGTDADLVTQLTAAQQKLPPLPRTDAATHTKVLTPDADAAGDDVIAVSAQPAAPTHNSENLDLEAVWPYGLIGDTGPLHTLADRTFEHRQYPNDANWSFDALQAARLGAADAVKDGLLFNATNQLYPSGLASNNNVQVGHEPYSESGGVIAAALNEALVQDYDDVLRIAPAVPADWDVDGTVTVHDGAKVDVQTRGGTPVTVVLEAGRDASFVTRNPWPGQSTGVVDAADGSTVVPFSTAGTFTLPARAGHAYLIERGSAPVTSLPFQQVDGAPAVLPRHLGRTSIGLDFPVSPAPAGPVGTLGAVGGTCVRHAGGLANGTPVQTGACDGGADEQWIAGRDGSLWVQGKCAMPAGRGGAAGTALVLAACDGSAAQQWRAGSGRTLVNQASGLCAEVKGSATAEGTPLLTRACDTSVAGQRFDPPAVPAGPHGHLTGIGGMCADSDGGSAAPGTRLLLNTCGGAESQQWTVAQDGTLRVFDSRCMTPEGGGTAGNGTPVVLTVCDGSAAQKWHAGPDGGVVNDLSGRCLDVKDTSSAVGAVLWLWNCGPVTDAKVWQLPAAQGPTGRIAGYGGKCADLAGSGSTTAPGTQVQLNTCGTGASQQWTSAPDGTVHVLGTCMALSGGGTANGTRVVLAACDGSPAQQWQQAVNHGLVSKKSGTCLDATGPSSANGTPLQIWACAGSDNQRWQVPVQGPTGRVTGIGGKCADLAGSGSTNAAGTQVQLNTCGTGVSQQWTAAQDGTVQTLGDCMGVSGNGTASGTAVVLQVCDASAGQKWTPQANGTLVNALSGRCLDATGASSANGTRLQIWTCAASEQQKWQLPAG</sequence>
<keyword evidence="4" id="KW-1185">Reference proteome</keyword>
<dbReference type="Gene3D" id="2.80.10.50">
    <property type="match status" value="6"/>
</dbReference>
<protein>
    <submittedName>
        <fullName evidence="3">Ricin-type beta-trefoil lectin domain protein</fullName>
    </submittedName>
</protein>
<dbReference type="InterPro" id="IPR013780">
    <property type="entry name" value="Glyco_hydro_b"/>
</dbReference>
<feature type="chain" id="PRO_5046241736" evidence="1">
    <location>
        <begin position="38"/>
        <end position="1359"/>
    </location>
</feature>
<accession>A0ABV8TJQ6</accession>
<evidence type="ECO:0000256" key="1">
    <source>
        <dbReference type="SAM" id="SignalP"/>
    </source>
</evidence>
<dbReference type="InterPro" id="IPR000772">
    <property type="entry name" value="Ricin_B_lectin"/>
</dbReference>
<dbReference type="Pfam" id="PF00652">
    <property type="entry name" value="Ricin_B_lectin"/>
    <property type="match status" value="4"/>
</dbReference>
<reference evidence="4" key="1">
    <citation type="journal article" date="2019" name="Int. J. Syst. Evol. Microbiol.">
        <title>The Global Catalogue of Microorganisms (GCM) 10K type strain sequencing project: providing services to taxonomists for standard genome sequencing and annotation.</title>
        <authorList>
            <consortium name="The Broad Institute Genomics Platform"/>
            <consortium name="The Broad Institute Genome Sequencing Center for Infectious Disease"/>
            <person name="Wu L."/>
            <person name="Ma J."/>
        </authorList>
    </citation>
    <scope>NUCLEOTIDE SEQUENCE [LARGE SCALE GENOMIC DNA]</scope>
    <source>
        <strain evidence="4">PCU 347</strain>
    </source>
</reference>
<dbReference type="EMBL" id="JBHSDP010000024">
    <property type="protein sequence ID" value="MFC4330929.1"/>
    <property type="molecule type" value="Genomic_DNA"/>
</dbReference>
<dbReference type="InterPro" id="IPR012341">
    <property type="entry name" value="6hp_glycosidase-like_sf"/>
</dbReference>
<dbReference type="PROSITE" id="PS50231">
    <property type="entry name" value="RICIN_B_LECTIN"/>
    <property type="match status" value="4"/>
</dbReference>
<feature type="domain" description="Ricin B lectin" evidence="2">
    <location>
        <begin position="1231"/>
        <end position="1357"/>
    </location>
</feature>
<organism evidence="3 4">
    <name type="scientific">Streptomyces andamanensis</name>
    <dbReference type="NCBI Taxonomy" id="1565035"/>
    <lineage>
        <taxon>Bacteria</taxon>
        <taxon>Bacillati</taxon>
        <taxon>Actinomycetota</taxon>
        <taxon>Actinomycetes</taxon>
        <taxon>Kitasatosporales</taxon>
        <taxon>Streptomycetaceae</taxon>
        <taxon>Streptomyces</taxon>
    </lineage>
</organism>
<feature type="signal peptide" evidence="1">
    <location>
        <begin position="1"/>
        <end position="37"/>
    </location>
</feature>